<protein>
    <submittedName>
        <fullName evidence="2">Uncharacterized protein</fullName>
    </submittedName>
</protein>
<evidence type="ECO:0000256" key="1">
    <source>
        <dbReference type="SAM" id="MobiDB-lite"/>
    </source>
</evidence>
<proteinExistence type="predicted"/>
<gene>
    <name evidence="2" type="ORF">A3A33_01445</name>
</gene>
<feature type="compositionally biased region" description="Acidic residues" evidence="1">
    <location>
        <begin position="70"/>
        <end position="81"/>
    </location>
</feature>
<organism evidence="2 3">
    <name type="scientific">Candidatus Yanofskybacteria bacterium RIFCSPLOWO2_01_FULL_49_25</name>
    <dbReference type="NCBI Taxonomy" id="1802701"/>
    <lineage>
        <taxon>Bacteria</taxon>
        <taxon>Candidatus Yanofskyibacteriota</taxon>
    </lineage>
</organism>
<reference evidence="2 3" key="1">
    <citation type="journal article" date="2016" name="Nat. Commun.">
        <title>Thousands of microbial genomes shed light on interconnected biogeochemical processes in an aquifer system.</title>
        <authorList>
            <person name="Anantharaman K."/>
            <person name="Brown C.T."/>
            <person name="Hug L.A."/>
            <person name="Sharon I."/>
            <person name="Castelle C.J."/>
            <person name="Probst A.J."/>
            <person name="Thomas B.C."/>
            <person name="Singh A."/>
            <person name="Wilkins M.J."/>
            <person name="Karaoz U."/>
            <person name="Brodie E.L."/>
            <person name="Williams K.H."/>
            <person name="Hubbard S.S."/>
            <person name="Banfield J.F."/>
        </authorList>
    </citation>
    <scope>NUCLEOTIDE SEQUENCE [LARGE SCALE GENOMIC DNA]</scope>
</reference>
<feature type="region of interest" description="Disordered" evidence="1">
    <location>
        <begin position="61"/>
        <end position="81"/>
    </location>
</feature>
<dbReference type="AlphaFoldDB" id="A0A1F8GZ92"/>
<comment type="caution">
    <text evidence="2">The sequence shown here is derived from an EMBL/GenBank/DDBJ whole genome shotgun (WGS) entry which is preliminary data.</text>
</comment>
<dbReference type="Proteomes" id="UP000179047">
    <property type="component" value="Unassembled WGS sequence"/>
</dbReference>
<evidence type="ECO:0000313" key="2">
    <source>
        <dbReference type="EMBL" id="OGN29968.1"/>
    </source>
</evidence>
<dbReference type="EMBL" id="MGKP01000001">
    <property type="protein sequence ID" value="OGN29968.1"/>
    <property type="molecule type" value="Genomic_DNA"/>
</dbReference>
<accession>A0A1F8GZ92</accession>
<evidence type="ECO:0000313" key="3">
    <source>
        <dbReference type="Proteomes" id="UP000179047"/>
    </source>
</evidence>
<name>A0A1F8GZ92_9BACT</name>
<sequence>MVHDKPPGWQEAASNTKEREPKIHLKFFFARHLTPEDHKELKELIRDVDVVAVENVGWTEESNRHLNEASQDESGESLPDDDYYSPLRAFRGSKKPIISIDVSKDHPEFSRLEQLHYRVGVASQQALESLLNGDYESAVEASRQGGQYLFVAVAQLRDRTTEDQLRNIRQQIDEKFPELDTQNDINMLIVMGLSHTQVHHDLKRDGADVSLNFSEFPVKSHSILNEVVSRMRHSKDIPERLLALYPIETLLGHVWGGLTKDTDKIIFLERAILNQLSDHDVRLIYTRMKFSPNRNVQIVLDFLEEKGIEVPRSPEDVDRLLKEKYRVP</sequence>
<dbReference type="STRING" id="1802701.A3A33_01445"/>